<reference evidence="2" key="2">
    <citation type="submission" date="2017-10" db="EMBL/GenBank/DDBJ databases">
        <title>Ladona fulva Genome sequencing and assembly.</title>
        <authorList>
            <person name="Murali S."/>
            <person name="Richards S."/>
            <person name="Bandaranaike D."/>
            <person name="Bellair M."/>
            <person name="Blankenburg K."/>
            <person name="Chao H."/>
            <person name="Dinh H."/>
            <person name="Doddapaneni H."/>
            <person name="Dugan-Rocha S."/>
            <person name="Elkadiri S."/>
            <person name="Gnanaolivu R."/>
            <person name="Hernandez B."/>
            <person name="Skinner E."/>
            <person name="Javaid M."/>
            <person name="Lee S."/>
            <person name="Li M."/>
            <person name="Ming W."/>
            <person name="Munidasa M."/>
            <person name="Muniz J."/>
            <person name="Nguyen L."/>
            <person name="Hughes D."/>
            <person name="Osuji N."/>
            <person name="Pu L.-L."/>
            <person name="Puazo M."/>
            <person name="Qu C."/>
            <person name="Quiroz J."/>
            <person name="Raj R."/>
            <person name="Weissenberger G."/>
            <person name="Xin Y."/>
            <person name="Zou X."/>
            <person name="Han Y."/>
            <person name="Worley K."/>
            <person name="Muzny D."/>
            <person name="Gibbs R."/>
        </authorList>
    </citation>
    <scope>NUCLEOTIDE SEQUENCE</scope>
    <source>
        <strain evidence="2">Sampled in the wild</strain>
    </source>
</reference>
<reference evidence="2" key="1">
    <citation type="submission" date="2013-04" db="EMBL/GenBank/DDBJ databases">
        <authorList>
            <person name="Qu J."/>
            <person name="Murali S.C."/>
            <person name="Bandaranaike D."/>
            <person name="Bellair M."/>
            <person name="Blankenburg K."/>
            <person name="Chao H."/>
            <person name="Dinh H."/>
            <person name="Doddapaneni H."/>
            <person name="Downs B."/>
            <person name="Dugan-Rocha S."/>
            <person name="Elkadiri S."/>
            <person name="Gnanaolivu R.D."/>
            <person name="Hernandez B."/>
            <person name="Javaid M."/>
            <person name="Jayaseelan J.C."/>
            <person name="Lee S."/>
            <person name="Li M."/>
            <person name="Ming W."/>
            <person name="Munidasa M."/>
            <person name="Muniz J."/>
            <person name="Nguyen L."/>
            <person name="Ongeri F."/>
            <person name="Osuji N."/>
            <person name="Pu L.-L."/>
            <person name="Puazo M."/>
            <person name="Qu C."/>
            <person name="Quiroz J."/>
            <person name="Raj R."/>
            <person name="Weissenberger G."/>
            <person name="Xin Y."/>
            <person name="Zou X."/>
            <person name="Han Y."/>
            <person name="Richards S."/>
            <person name="Worley K."/>
            <person name="Muzny D."/>
            <person name="Gibbs R."/>
        </authorList>
    </citation>
    <scope>NUCLEOTIDE SEQUENCE</scope>
    <source>
        <strain evidence="2">Sampled in the wild</strain>
    </source>
</reference>
<dbReference type="Proteomes" id="UP000792457">
    <property type="component" value="Unassembled WGS sequence"/>
</dbReference>
<evidence type="ECO:0000256" key="1">
    <source>
        <dbReference type="SAM" id="MobiDB-lite"/>
    </source>
</evidence>
<name>A0A8K0NUU3_LADFU</name>
<gene>
    <name evidence="2" type="ORF">J437_LFUL000849</name>
</gene>
<dbReference type="EMBL" id="KZ308135">
    <property type="protein sequence ID" value="KAG8222487.1"/>
    <property type="molecule type" value="Genomic_DNA"/>
</dbReference>
<feature type="compositionally biased region" description="Pro residues" evidence="1">
    <location>
        <begin position="12"/>
        <end position="25"/>
    </location>
</feature>
<protein>
    <submittedName>
        <fullName evidence="2">Uncharacterized protein</fullName>
    </submittedName>
</protein>
<comment type="caution">
    <text evidence="2">The sequence shown here is derived from an EMBL/GenBank/DDBJ whole genome shotgun (WGS) entry which is preliminary data.</text>
</comment>
<feature type="compositionally biased region" description="Low complexity" evidence="1">
    <location>
        <begin position="57"/>
        <end position="67"/>
    </location>
</feature>
<feature type="region of interest" description="Disordered" evidence="1">
    <location>
        <begin position="1"/>
        <end position="72"/>
    </location>
</feature>
<proteinExistence type="predicted"/>
<keyword evidence="3" id="KW-1185">Reference proteome</keyword>
<evidence type="ECO:0000313" key="3">
    <source>
        <dbReference type="Proteomes" id="UP000792457"/>
    </source>
</evidence>
<accession>A0A8K0NUU3</accession>
<sequence length="93" mass="10137">MAFSSSKGYFLLPPPPPLPPPPTPIPAASNSKSLPLEGRTLAPLNPDRPKPWRDPNRLAPRLPAVAPRVPPPAPCKPLQSLIPFPPRRWECSL</sequence>
<feature type="compositionally biased region" description="Basic and acidic residues" evidence="1">
    <location>
        <begin position="47"/>
        <end position="56"/>
    </location>
</feature>
<evidence type="ECO:0000313" key="2">
    <source>
        <dbReference type="EMBL" id="KAG8222487.1"/>
    </source>
</evidence>
<organism evidence="2 3">
    <name type="scientific">Ladona fulva</name>
    <name type="common">Scarce chaser dragonfly</name>
    <name type="synonym">Libellula fulva</name>
    <dbReference type="NCBI Taxonomy" id="123851"/>
    <lineage>
        <taxon>Eukaryota</taxon>
        <taxon>Metazoa</taxon>
        <taxon>Ecdysozoa</taxon>
        <taxon>Arthropoda</taxon>
        <taxon>Hexapoda</taxon>
        <taxon>Insecta</taxon>
        <taxon>Pterygota</taxon>
        <taxon>Palaeoptera</taxon>
        <taxon>Odonata</taxon>
        <taxon>Epiprocta</taxon>
        <taxon>Anisoptera</taxon>
        <taxon>Libelluloidea</taxon>
        <taxon>Libellulidae</taxon>
        <taxon>Ladona</taxon>
    </lineage>
</organism>
<dbReference type="AlphaFoldDB" id="A0A8K0NUU3"/>